<dbReference type="FunFam" id="3.90.420.10:FF:000002">
    <property type="entry name" value="sulfite oxidase, mitochondrial"/>
    <property type="match status" value="1"/>
</dbReference>
<dbReference type="FunFam" id="2.60.40.650:FF:000002">
    <property type="entry name" value="sulfite oxidase"/>
    <property type="match status" value="1"/>
</dbReference>
<evidence type="ECO:0000256" key="6">
    <source>
        <dbReference type="ARBA" id="ARBA00011738"/>
    </source>
</evidence>
<dbReference type="PROSITE" id="PS00559">
    <property type="entry name" value="MOLYBDOPTERIN_EUK"/>
    <property type="match status" value="1"/>
</dbReference>
<keyword evidence="16" id="KW-0472">Membrane</keyword>
<dbReference type="PANTHER" id="PTHR19372">
    <property type="entry name" value="SULFITE REDUCTASE"/>
    <property type="match status" value="1"/>
</dbReference>
<accession>A0A7I8VNI0</accession>
<dbReference type="EC" id="1.8.3.1" evidence="7"/>
<keyword evidence="12" id="KW-0408">Iron</keyword>
<comment type="subunit">
    <text evidence="6">Homodimer.</text>
</comment>
<dbReference type="Pfam" id="PF00173">
    <property type="entry name" value="Cyt-b5"/>
    <property type="match status" value="1"/>
</dbReference>
<dbReference type="InterPro" id="IPR018506">
    <property type="entry name" value="Cyt_B5_heme-BS"/>
</dbReference>
<dbReference type="Gene3D" id="3.90.420.10">
    <property type="entry name" value="Oxidoreductase, molybdopterin-binding domain"/>
    <property type="match status" value="1"/>
</dbReference>
<dbReference type="AlphaFoldDB" id="A0A7I8VNI0"/>
<name>A0A7I8VNI0_9ANNE</name>
<dbReference type="PANTHER" id="PTHR19372:SF7">
    <property type="entry name" value="SULFITE OXIDASE, MITOCHONDRIAL"/>
    <property type="match status" value="1"/>
</dbReference>
<dbReference type="InterPro" id="IPR000572">
    <property type="entry name" value="OxRdtase_Mopterin-bd_dom"/>
</dbReference>
<evidence type="ECO:0000256" key="5">
    <source>
        <dbReference type="ARBA" id="ARBA00004971"/>
    </source>
</evidence>
<keyword evidence="8" id="KW-0500">Molybdenum</keyword>
<dbReference type="Gene3D" id="2.60.40.650">
    <property type="match status" value="1"/>
</dbReference>
<dbReference type="InterPro" id="IPR014756">
    <property type="entry name" value="Ig_E-set"/>
</dbReference>
<dbReference type="InterPro" id="IPR008335">
    <property type="entry name" value="Mopterin_OxRdtase_euk"/>
</dbReference>
<evidence type="ECO:0000256" key="14">
    <source>
        <dbReference type="ARBA" id="ARBA00070338"/>
    </source>
</evidence>
<keyword evidence="16" id="KW-0812">Transmembrane</keyword>
<evidence type="ECO:0000259" key="17">
    <source>
        <dbReference type="PROSITE" id="PS50255"/>
    </source>
</evidence>
<evidence type="ECO:0000256" key="2">
    <source>
        <dbReference type="ARBA" id="ARBA00001970"/>
    </source>
</evidence>
<dbReference type="FunFam" id="3.10.120.10:FF:000007">
    <property type="entry name" value="Sulfite oxidase, mitochondrial"/>
    <property type="match status" value="1"/>
</dbReference>
<dbReference type="SUPFAM" id="SSF81296">
    <property type="entry name" value="E set domains"/>
    <property type="match status" value="1"/>
</dbReference>
<organism evidence="18 19">
    <name type="scientific">Dimorphilus gyrociliatus</name>
    <dbReference type="NCBI Taxonomy" id="2664684"/>
    <lineage>
        <taxon>Eukaryota</taxon>
        <taxon>Metazoa</taxon>
        <taxon>Spiralia</taxon>
        <taxon>Lophotrochozoa</taxon>
        <taxon>Annelida</taxon>
        <taxon>Polychaeta</taxon>
        <taxon>Polychaeta incertae sedis</taxon>
        <taxon>Dinophilidae</taxon>
        <taxon>Dimorphilus</taxon>
    </lineage>
</organism>
<protein>
    <recommendedName>
        <fullName evidence="14">Sulfite oxidase</fullName>
        <ecNumber evidence="7">1.8.3.1</ecNumber>
    </recommendedName>
</protein>
<feature type="region of interest" description="Disordered" evidence="15">
    <location>
        <begin position="187"/>
        <end position="216"/>
    </location>
</feature>
<evidence type="ECO:0000256" key="8">
    <source>
        <dbReference type="ARBA" id="ARBA00022505"/>
    </source>
</evidence>
<dbReference type="OrthoDB" id="10051395at2759"/>
<sequence>MTRQLGNYAKLVKGGRYLSSNQGIFRQNGFGAILNNHCQKNEADFRSALLIRSHHSGNWEKKSSYFGIFGVVIAGAIGGTLLYTSKVYSAEKVNDKGGERRLDLRNIRINEVRKHNSKENGIWVMYKQGVYDITKFVDKHPGGDKVLLAAGGELEPFWDMYTIHKNQHTLDWLESYRIGNLHPEDVKERQKRPVVKPDDPFGYEPTRHPALRTNSSRPFTAEPPFELLADNFVTPAELFFVRNHLGVPNVDVNKFKLEIQGKGVKKPITLSLDDLKKNFKHHTITSAVQCAGNRRAELSEYKPVKGVSWGIAAISNATWTGVKLSDVLTSAGVSADDDSVQHIHLTGLDNDTKNFYEASIPAAQALDGNKDVLLAWDMNGKPLTPDHGYPLRCVVPGTIGARQVKWLYKVTVSDEESKSHWQQNDYKQFNPTIDWGTLDYKKAVPIQEYPVQSAICEPKPNTVVDDDEITLKGYAYSGGGRGILRVDVSIDGGKTWQEAELENIKRPVYKQWAWTLWETTIEIPQDLQGKKFQVLCKATDTAHNTQPEFTSSVWNVRGLINNAWHRVGVSHQQS</sequence>
<keyword evidence="19" id="KW-1185">Reference proteome</keyword>
<evidence type="ECO:0000256" key="1">
    <source>
        <dbReference type="ARBA" id="ARBA00001924"/>
    </source>
</evidence>
<comment type="cofactor">
    <cofactor evidence="1">
        <name>Mo-molybdopterin</name>
        <dbReference type="ChEBI" id="CHEBI:71302"/>
    </cofactor>
</comment>
<evidence type="ECO:0000256" key="10">
    <source>
        <dbReference type="ARBA" id="ARBA00022723"/>
    </source>
</evidence>
<keyword evidence="11" id="KW-0560">Oxidoreductase</keyword>
<dbReference type="PRINTS" id="PR00407">
    <property type="entry name" value="EUMOPTERIN"/>
</dbReference>
<keyword evidence="9" id="KW-0349">Heme</keyword>
<dbReference type="Pfam" id="PF03404">
    <property type="entry name" value="Mo-co_dimer"/>
    <property type="match status" value="1"/>
</dbReference>
<dbReference type="GO" id="GO:0030151">
    <property type="term" value="F:molybdenum ion binding"/>
    <property type="evidence" value="ECO:0007669"/>
    <property type="project" value="InterPro"/>
</dbReference>
<dbReference type="SMART" id="SM01117">
    <property type="entry name" value="Cyt-b5"/>
    <property type="match status" value="1"/>
</dbReference>
<dbReference type="CDD" id="cd02111">
    <property type="entry name" value="eukary_SO_Moco"/>
    <property type="match status" value="1"/>
</dbReference>
<dbReference type="UniPathway" id="UPA00096"/>
<dbReference type="InterPro" id="IPR036374">
    <property type="entry name" value="OxRdtase_Mopterin-bd_sf"/>
</dbReference>
<comment type="pathway">
    <text evidence="4">Sulfur metabolism.</text>
</comment>
<feature type="transmembrane region" description="Helical" evidence="16">
    <location>
        <begin position="65"/>
        <end position="84"/>
    </location>
</feature>
<evidence type="ECO:0000256" key="4">
    <source>
        <dbReference type="ARBA" id="ARBA00004678"/>
    </source>
</evidence>
<evidence type="ECO:0000256" key="11">
    <source>
        <dbReference type="ARBA" id="ARBA00023002"/>
    </source>
</evidence>
<dbReference type="InterPro" id="IPR022407">
    <property type="entry name" value="OxRdtase_Mopterin_BS"/>
</dbReference>
<comment type="caution">
    <text evidence="18">The sequence shown here is derived from an EMBL/GenBank/DDBJ whole genome shotgun (WGS) entry which is preliminary data.</text>
</comment>
<dbReference type="Gene3D" id="3.10.120.10">
    <property type="entry name" value="Cytochrome b5-like heme/steroid binding domain"/>
    <property type="match status" value="1"/>
</dbReference>
<evidence type="ECO:0000256" key="3">
    <source>
        <dbReference type="ARBA" id="ARBA00004569"/>
    </source>
</evidence>
<dbReference type="PROSITE" id="PS00191">
    <property type="entry name" value="CYTOCHROME_B5_1"/>
    <property type="match status" value="1"/>
</dbReference>
<dbReference type="GO" id="GO:0043546">
    <property type="term" value="F:molybdopterin cofactor binding"/>
    <property type="evidence" value="ECO:0007669"/>
    <property type="project" value="InterPro"/>
</dbReference>
<proteinExistence type="predicted"/>
<evidence type="ECO:0000256" key="15">
    <source>
        <dbReference type="SAM" id="MobiDB-lite"/>
    </source>
</evidence>
<dbReference type="Proteomes" id="UP000549394">
    <property type="component" value="Unassembled WGS sequence"/>
</dbReference>
<evidence type="ECO:0000256" key="12">
    <source>
        <dbReference type="ARBA" id="ARBA00023004"/>
    </source>
</evidence>
<keyword evidence="10" id="KW-0479">Metal-binding</keyword>
<feature type="domain" description="Cytochrome b5 heme-binding" evidence="17">
    <location>
        <begin position="104"/>
        <end position="182"/>
    </location>
</feature>
<reference evidence="18 19" key="1">
    <citation type="submission" date="2020-08" db="EMBL/GenBank/DDBJ databases">
        <authorList>
            <person name="Hejnol A."/>
        </authorList>
    </citation>
    <scope>NUCLEOTIDE SEQUENCE [LARGE SCALE GENOMIC DNA]</scope>
</reference>
<evidence type="ECO:0000256" key="7">
    <source>
        <dbReference type="ARBA" id="ARBA00012505"/>
    </source>
</evidence>
<evidence type="ECO:0000313" key="18">
    <source>
        <dbReference type="EMBL" id="CAD5117839.1"/>
    </source>
</evidence>
<evidence type="ECO:0000256" key="9">
    <source>
        <dbReference type="ARBA" id="ARBA00022617"/>
    </source>
</evidence>
<keyword evidence="16" id="KW-1133">Transmembrane helix</keyword>
<dbReference type="InterPro" id="IPR036400">
    <property type="entry name" value="Cyt_B5-like_heme/steroid_sf"/>
</dbReference>
<dbReference type="GO" id="GO:0008482">
    <property type="term" value="F:sulfite oxidase activity"/>
    <property type="evidence" value="ECO:0007669"/>
    <property type="project" value="UniProtKB-EC"/>
</dbReference>
<evidence type="ECO:0000256" key="13">
    <source>
        <dbReference type="ARBA" id="ARBA00023128"/>
    </source>
</evidence>
<dbReference type="PROSITE" id="PS50255">
    <property type="entry name" value="CYTOCHROME_B5_2"/>
    <property type="match status" value="1"/>
</dbReference>
<comment type="cofactor">
    <cofactor evidence="2">
        <name>heme b</name>
        <dbReference type="ChEBI" id="CHEBI:60344"/>
    </cofactor>
</comment>
<keyword evidence="13" id="KW-0496">Mitochondrion</keyword>
<dbReference type="GO" id="GO:0005758">
    <property type="term" value="C:mitochondrial intermembrane space"/>
    <property type="evidence" value="ECO:0007669"/>
    <property type="project" value="UniProtKB-SubCell"/>
</dbReference>
<dbReference type="GO" id="GO:0006790">
    <property type="term" value="P:sulfur compound metabolic process"/>
    <property type="evidence" value="ECO:0007669"/>
    <property type="project" value="UniProtKB-UniPathway"/>
</dbReference>
<dbReference type="GO" id="GO:0020037">
    <property type="term" value="F:heme binding"/>
    <property type="evidence" value="ECO:0007669"/>
    <property type="project" value="InterPro"/>
</dbReference>
<comment type="subcellular location">
    <subcellularLocation>
        <location evidence="3">Mitochondrion intermembrane space</location>
    </subcellularLocation>
</comment>
<dbReference type="Pfam" id="PF00174">
    <property type="entry name" value="Oxidored_molyb"/>
    <property type="match status" value="1"/>
</dbReference>
<dbReference type="SUPFAM" id="SSF56524">
    <property type="entry name" value="Oxidoreductase molybdopterin-binding domain"/>
    <property type="match status" value="1"/>
</dbReference>
<comment type="pathway">
    <text evidence="5">Energy metabolism; sulfur metabolism.</text>
</comment>
<dbReference type="InterPro" id="IPR005066">
    <property type="entry name" value="MoCF_OxRdtse_dimer"/>
</dbReference>
<dbReference type="EMBL" id="CAJFCJ010000007">
    <property type="protein sequence ID" value="CAD5117839.1"/>
    <property type="molecule type" value="Genomic_DNA"/>
</dbReference>
<gene>
    <name evidence="18" type="ORF">DGYR_LOCUS6323</name>
</gene>
<dbReference type="SUPFAM" id="SSF55856">
    <property type="entry name" value="Cytochrome b5-like heme/steroid binding domain"/>
    <property type="match status" value="1"/>
</dbReference>
<dbReference type="PRINTS" id="PR00363">
    <property type="entry name" value="CYTOCHROMEB5"/>
</dbReference>
<dbReference type="InterPro" id="IPR001199">
    <property type="entry name" value="Cyt_B5-like_heme/steroid-bd"/>
</dbReference>
<evidence type="ECO:0000256" key="16">
    <source>
        <dbReference type="SAM" id="Phobius"/>
    </source>
</evidence>
<evidence type="ECO:0000313" key="19">
    <source>
        <dbReference type="Proteomes" id="UP000549394"/>
    </source>
</evidence>